<comment type="caution">
    <text evidence="1">The sequence shown here is derived from an EMBL/GenBank/DDBJ whole genome shotgun (WGS) entry which is preliminary data.</text>
</comment>
<name>A0A9W7GBQ9_9STRA</name>
<dbReference type="OrthoDB" id="10387997at2759"/>
<dbReference type="Proteomes" id="UP001165065">
    <property type="component" value="Unassembled WGS sequence"/>
</dbReference>
<protein>
    <submittedName>
        <fullName evidence="1">Uncharacterized protein</fullName>
    </submittedName>
</protein>
<proteinExistence type="predicted"/>
<evidence type="ECO:0000313" key="2">
    <source>
        <dbReference type="Proteomes" id="UP001165065"/>
    </source>
</evidence>
<dbReference type="EMBL" id="BRYA01001158">
    <property type="protein sequence ID" value="GMI39797.1"/>
    <property type="molecule type" value="Genomic_DNA"/>
</dbReference>
<sequence length="255" mass="28214">MPPPPRPSNIPPHAPKTSQLLTTTLISDPATNPSDLCALLSTPFQHTIGVSTNIARSPIALSIYTSIIEWRRRQVDLLNSLSASERVEVCVSSYSKVVRRIEGKVLSEGDKNILAEVLWKLAKDVTEQHDRVIFARVCLCVCSEINVARIMTRLLSSLASETSLAVCSPVSSLFYPGSSASLQTFLAAPFADIPDSHFLEALKRTCEEYQPLYNAVKGKLKAAVIPDEEDPTVENWFDTDMEELQRRMFMSSTTS</sequence>
<gene>
    <name evidence="1" type="ORF">TrCOL_g3689</name>
</gene>
<evidence type="ECO:0000313" key="1">
    <source>
        <dbReference type="EMBL" id="GMI39797.1"/>
    </source>
</evidence>
<dbReference type="AlphaFoldDB" id="A0A9W7GBQ9"/>
<organism evidence="1 2">
    <name type="scientific">Triparma columacea</name>
    <dbReference type="NCBI Taxonomy" id="722753"/>
    <lineage>
        <taxon>Eukaryota</taxon>
        <taxon>Sar</taxon>
        <taxon>Stramenopiles</taxon>
        <taxon>Ochrophyta</taxon>
        <taxon>Bolidophyceae</taxon>
        <taxon>Parmales</taxon>
        <taxon>Triparmaceae</taxon>
        <taxon>Triparma</taxon>
    </lineage>
</organism>
<accession>A0A9W7GBQ9</accession>
<keyword evidence="2" id="KW-1185">Reference proteome</keyword>
<reference evidence="2" key="1">
    <citation type="journal article" date="2023" name="Commun. Biol.">
        <title>Genome analysis of Parmales, the sister group of diatoms, reveals the evolutionary specialization of diatoms from phago-mixotrophs to photoautotrophs.</title>
        <authorList>
            <person name="Ban H."/>
            <person name="Sato S."/>
            <person name="Yoshikawa S."/>
            <person name="Yamada K."/>
            <person name="Nakamura Y."/>
            <person name="Ichinomiya M."/>
            <person name="Sato N."/>
            <person name="Blanc-Mathieu R."/>
            <person name="Endo H."/>
            <person name="Kuwata A."/>
            <person name="Ogata H."/>
        </authorList>
    </citation>
    <scope>NUCLEOTIDE SEQUENCE [LARGE SCALE GENOMIC DNA]</scope>
</reference>